<organism evidence="1 2">
    <name type="scientific">Rhynchophorus ferrugineus</name>
    <name type="common">Red palm weevil</name>
    <name type="synonym">Curculio ferrugineus</name>
    <dbReference type="NCBI Taxonomy" id="354439"/>
    <lineage>
        <taxon>Eukaryota</taxon>
        <taxon>Metazoa</taxon>
        <taxon>Ecdysozoa</taxon>
        <taxon>Arthropoda</taxon>
        <taxon>Hexapoda</taxon>
        <taxon>Insecta</taxon>
        <taxon>Pterygota</taxon>
        <taxon>Neoptera</taxon>
        <taxon>Endopterygota</taxon>
        <taxon>Coleoptera</taxon>
        <taxon>Polyphaga</taxon>
        <taxon>Cucujiformia</taxon>
        <taxon>Curculionidae</taxon>
        <taxon>Dryophthorinae</taxon>
        <taxon>Rhynchophorus</taxon>
    </lineage>
</organism>
<evidence type="ECO:0000313" key="1">
    <source>
        <dbReference type="EMBL" id="KAF7263337.1"/>
    </source>
</evidence>
<name>A0A834HXG0_RHYFE</name>
<evidence type="ECO:0000313" key="2">
    <source>
        <dbReference type="Proteomes" id="UP000625711"/>
    </source>
</evidence>
<dbReference type="EMBL" id="JAACXV010022132">
    <property type="protein sequence ID" value="KAF7263337.1"/>
    <property type="molecule type" value="Genomic_DNA"/>
</dbReference>
<accession>A0A834HXG0</accession>
<protein>
    <submittedName>
        <fullName evidence="1">Uncharacterized protein</fullName>
    </submittedName>
</protein>
<keyword evidence="2" id="KW-1185">Reference proteome</keyword>
<dbReference type="AlphaFoldDB" id="A0A834HXG0"/>
<gene>
    <name evidence="1" type="ORF">GWI33_002791</name>
</gene>
<proteinExistence type="predicted"/>
<reference evidence="1" key="1">
    <citation type="submission" date="2020-08" db="EMBL/GenBank/DDBJ databases">
        <title>Genome sequencing and assembly of the red palm weevil Rhynchophorus ferrugineus.</title>
        <authorList>
            <person name="Dias G.B."/>
            <person name="Bergman C.M."/>
            <person name="Manee M."/>
        </authorList>
    </citation>
    <scope>NUCLEOTIDE SEQUENCE</scope>
    <source>
        <strain evidence="1">AA-2017</strain>
        <tissue evidence="1">Whole larva</tissue>
    </source>
</reference>
<comment type="caution">
    <text evidence="1">The sequence shown here is derived from an EMBL/GenBank/DDBJ whole genome shotgun (WGS) entry which is preliminary data.</text>
</comment>
<dbReference type="Proteomes" id="UP000625711">
    <property type="component" value="Unassembled WGS sequence"/>
</dbReference>
<feature type="non-terminal residue" evidence="1">
    <location>
        <position position="1"/>
    </location>
</feature>
<sequence>YRGNPLDPPLRSRFQARDVPAASYQVRLFVASCLLTYFPVEARIDWRSTVVAAPYFCISCRCVANEHLPHAHTHEQIVFCDRVAIVTSSKGPLVSG</sequence>